<dbReference type="AlphaFoldDB" id="A0A6J7UU56"/>
<feature type="transmembrane region" description="Helical" evidence="7">
    <location>
        <begin position="63"/>
        <end position="85"/>
    </location>
</feature>
<feature type="transmembrane region" description="Helical" evidence="7">
    <location>
        <begin position="332"/>
        <end position="356"/>
    </location>
</feature>
<dbReference type="GO" id="GO:0005886">
    <property type="term" value="C:plasma membrane"/>
    <property type="evidence" value="ECO:0007669"/>
    <property type="project" value="UniProtKB-SubCell"/>
</dbReference>
<name>A0A6J7UU56_9ZZZZ</name>
<evidence type="ECO:0000256" key="4">
    <source>
        <dbReference type="ARBA" id="ARBA00022692"/>
    </source>
</evidence>
<feature type="transmembrane region" description="Helical" evidence="7">
    <location>
        <begin position="217"/>
        <end position="236"/>
    </location>
</feature>
<dbReference type="Pfam" id="PF09594">
    <property type="entry name" value="GT87"/>
    <property type="match status" value="1"/>
</dbReference>
<dbReference type="EMBL" id="CAFBLR010000005">
    <property type="protein sequence ID" value="CAB4859361.1"/>
    <property type="molecule type" value="Genomic_DNA"/>
</dbReference>
<feature type="transmembrane region" description="Helical" evidence="7">
    <location>
        <begin position="121"/>
        <end position="139"/>
    </location>
</feature>
<evidence type="ECO:0000313" key="8">
    <source>
        <dbReference type="EMBL" id="CAB4717283.1"/>
    </source>
</evidence>
<evidence type="ECO:0000256" key="1">
    <source>
        <dbReference type="ARBA" id="ARBA00004651"/>
    </source>
</evidence>
<feature type="transmembrane region" description="Helical" evidence="7">
    <location>
        <begin position="146"/>
        <end position="164"/>
    </location>
</feature>
<feature type="transmembrane region" description="Helical" evidence="7">
    <location>
        <begin position="97"/>
        <end position="115"/>
    </location>
</feature>
<dbReference type="EMBL" id="CAFBQP010000103">
    <property type="protein sequence ID" value="CAB5067527.1"/>
    <property type="molecule type" value="Genomic_DNA"/>
</dbReference>
<evidence type="ECO:0000256" key="2">
    <source>
        <dbReference type="ARBA" id="ARBA00022475"/>
    </source>
</evidence>
<evidence type="ECO:0000256" key="6">
    <source>
        <dbReference type="ARBA" id="ARBA00023136"/>
    </source>
</evidence>
<organism evidence="11">
    <name type="scientific">freshwater metagenome</name>
    <dbReference type="NCBI Taxonomy" id="449393"/>
    <lineage>
        <taxon>unclassified sequences</taxon>
        <taxon>metagenomes</taxon>
        <taxon>ecological metagenomes</taxon>
    </lineage>
</organism>
<keyword evidence="2" id="KW-1003">Cell membrane</keyword>
<dbReference type="GO" id="GO:0016758">
    <property type="term" value="F:hexosyltransferase activity"/>
    <property type="evidence" value="ECO:0007669"/>
    <property type="project" value="InterPro"/>
</dbReference>
<feature type="transmembrane region" description="Helical" evidence="7">
    <location>
        <begin position="281"/>
        <end position="300"/>
    </location>
</feature>
<evidence type="ECO:0000313" key="9">
    <source>
        <dbReference type="EMBL" id="CAB4757521.1"/>
    </source>
</evidence>
<protein>
    <submittedName>
        <fullName evidence="11">Unannotated protein</fullName>
    </submittedName>
</protein>
<feature type="transmembrane region" description="Helical" evidence="7">
    <location>
        <begin position="17"/>
        <end position="43"/>
    </location>
</feature>
<keyword evidence="5 7" id="KW-1133">Transmembrane helix</keyword>
<feature type="transmembrane region" description="Helical" evidence="7">
    <location>
        <begin position="176"/>
        <end position="205"/>
    </location>
</feature>
<evidence type="ECO:0000313" key="11">
    <source>
        <dbReference type="EMBL" id="CAB5067527.1"/>
    </source>
</evidence>
<sequence length="518" mass="55615">MPVVGEPWWARQRYTSLAMWFCSVVSVLIGIGQMSIHGAMFGLDEYDDGVYFGSAVRLAQGHLPYRSFVFPHPPGITLLLFPLGLIGRLSSTRVTFGLVRILTTLVAAGSVWMIGRLLRHRGVIAVLAGGLSLAVYPLASAATKSVLLEPYVVFVVLVAATLLFRDGELQDGRRLMWGGAVLGMALALKLWALLPIAAVVVCFAIVVRRDWARWRRLATGLFAGFAVPCAPFFFAAPRQFVHQVVGLQLQRGASSGGLPAKDRIVLVVGSRVLPELQGAQGWSLLLLILVAVAIALSLLLKPRPQALDWFAVAAALVSVVAVLKTSDYFTHYGYFVVAFLALAGGAAAGRLSSACLGLAGCRVAVKRLLATAAVVAVLGCGLNGVLRSRAILHRWPDLATTGDVGRAVARLIPDGACAVSDDPSLLITADRVVGGDNCPAMIDPYYAWLAEDPQHPPSSGAVPPAALVQQWQSWFERAEFVVLSSNPFRVPWTPELSAWFNEHFDLVGSVGPAVWRRK</sequence>
<evidence type="ECO:0000256" key="3">
    <source>
        <dbReference type="ARBA" id="ARBA00022679"/>
    </source>
</evidence>
<keyword evidence="4 7" id="KW-0812">Transmembrane</keyword>
<dbReference type="EMBL" id="CAEZYY010000018">
    <property type="protein sequence ID" value="CAB4757521.1"/>
    <property type="molecule type" value="Genomic_DNA"/>
</dbReference>
<keyword evidence="3" id="KW-0808">Transferase</keyword>
<dbReference type="InterPro" id="IPR018584">
    <property type="entry name" value="GT87"/>
</dbReference>
<reference evidence="11" key="1">
    <citation type="submission" date="2020-05" db="EMBL/GenBank/DDBJ databases">
        <authorList>
            <person name="Chiriac C."/>
            <person name="Salcher M."/>
            <person name="Ghai R."/>
            <person name="Kavagutti S V."/>
        </authorList>
    </citation>
    <scope>NUCLEOTIDE SEQUENCE</scope>
</reference>
<gene>
    <name evidence="8" type="ORF">UFOPK2602_01492</name>
    <name evidence="9" type="ORF">UFOPK2806_01422</name>
    <name evidence="10" type="ORF">UFOPK3417_00136</name>
    <name evidence="11" type="ORF">UFOPK4306_02098</name>
</gene>
<proteinExistence type="predicted"/>
<evidence type="ECO:0000256" key="5">
    <source>
        <dbReference type="ARBA" id="ARBA00022989"/>
    </source>
</evidence>
<keyword evidence="6 7" id="KW-0472">Membrane</keyword>
<feature type="transmembrane region" description="Helical" evidence="7">
    <location>
        <begin position="368"/>
        <end position="386"/>
    </location>
</feature>
<comment type="subcellular location">
    <subcellularLocation>
        <location evidence="1">Cell membrane</location>
        <topology evidence="1">Multi-pass membrane protein</topology>
    </subcellularLocation>
</comment>
<accession>A0A6J7UU56</accession>
<dbReference type="EMBL" id="CAEZXX010000107">
    <property type="protein sequence ID" value="CAB4717283.1"/>
    <property type="molecule type" value="Genomic_DNA"/>
</dbReference>
<evidence type="ECO:0000313" key="10">
    <source>
        <dbReference type="EMBL" id="CAB4859361.1"/>
    </source>
</evidence>
<evidence type="ECO:0000256" key="7">
    <source>
        <dbReference type="SAM" id="Phobius"/>
    </source>
</evidence>